<proteinExistence type="predicted"/>
<evidence type="ECO:0000256" key="1">
    <source>
        <dbReference type="SAM" id="MobiDB-lite"/>
    </source>
</evidence>
<dbReference type="RefSeq" id="WP_368006709.1">
    <property type="nucleotide sequence ID" value="NZ_JAMXFF010000016.1"/>
</dbReference>
<gene>
    <name evidence="3" type="ORF">NG799_12200</name>
</gene>
<organism evidence="3 4">
    <name type="scientific">Laspinema palackyanum D2a</name>
    <dbReference type="NCBI Taxonomy" id="2953684"/>
    <lineage>
        <taxon>Bacteria</taxon>
        <taxon>Bacillati</taxon>
        <taxon>Cyanobacteriota</taxon>
        <taxon>Cyanophyceae</taxon>
        <taxon>Oscillatoriophycideae</taxon>
        <taxon>Oscillatoriales</taxon>
        <taxon>Laspinemataceae</taxon>
        <taxon>Laspinema</taxon>
        <taxon>Laspinema palackyanum</taxon>
    </lineage>
</organism>
<dbReference type="CDD" id="cd13442">
    <property type="entry name" value="CDI_toxin_Bp1026b-like"/>
    <property type="match status" value="1"/>
</dbReference>
<dbReference type="EMBL" id="JAMXFF010000016">
    <property type="protein sequence ID" value="MCT7967100.1"/>
    <property type="molecule type" value="Genomic_DNA"/>
</dbReference>
<name>A0ABT2MQW1_9CYAN</name>
<dbReference type="InterPro" id="IPR033806">
    <property type="entry name" value="CDI_toxin_Bp1026b-like"/>
</dbReference>
<reference evidence="3 4" key="1">
    <citation type="journal article" date="2022" name="Front. Microbiol.">
        <title>High genomic differentiation and limited gene flow indicate recent cryptic speciation within the genus Laspinema (cyanobacteria).</title>
        <authorList>
            <person name="Stanojkovic A."/>
            <person name="Skoupy S."/>
            <person name="Skaloud P."/>
            <person name="Dvorak P."/>
        </authorList>
    </citation>
    <scope>NUCLEOTIDE SEQUENCE [LARGE SCALE GENOMIC DNA]</scope>
    <source>
        <strain evidence="3 4">D2a</strain>
    </source>
</reference>
<dbReference type="Proteomes" id="UP001525890">
    <property type="component" value="Unassembled WGS sequence"/>
</dbReference>
<evidence type="ECO:0000259" key="2">
    <source>
        <dbReference type="Pfam" id="PF18451"/>
    </source>
</evidence>
<comment type="caution">
    <text evidence="3">The sequence shown here is derived from an EMBL/GenBank/DDBJ whole genome shotgun (WGS) entry which is preliminary data.</text>
</comment>
<evidence type="ECO:0000313" key="4">
    <source>
        <dbReference type="Proteomes" id="UP001525890"/>
    </source>
</evidence>
<sequence>MTTNRTMPSGQPGDVPLGNPTLINPNNDEETKRSLLRENESAEIIARAGYNIEQNPIPPLGSRQKPDYLIEGRIFDCYAPETAKAYNIVRSIAHKVGTGQTNRIILNLDDSAVSIEEIRNQLTSTVIPGLEEIFIIKDDKVFPFFP</sequence>
<feature type="region of interest" description="Disordered" evidence="1">
    <location>
        <begin position="1"/>
        <end position="28"/>
    </location>
</feature>
<keyword evidence="4" id="KW-1185">Reference proteome</keyword>
<dbReference type="Pfam" id="PF18451">
    <property type="entry name" value="CdiA_C"/>
    <property type="match status" value="1"/>
</dbReference>
<feature type="domain" description="tRNA nuclease CdiA C-terminal" evidence="2">
    <location>
        <begin position="65"/>
        <end position="140"/>
    </location>
</feature>
<accession>A0ABT2MQW1</accession>
<dbReference type="Gene3D" id="3.40.1350.120">
    <property type="match status" value="1"/>
</dbReference>
<evidence type="ECO:0000313" key="3">
    <source>
        <dbReference type="EMBL" id="MCT7967100.1"/>
    </source>
</evidence>
<dbReference type="InterPro" id="IPR040559">
    <property type="entry name" value="CdiA_C"/>
</dbReference>
<protein>
    <recommendedName>
        <fullName evidence="2">tRNA nuclease CdiA C-terminal domain-containing protein</fullName>
    </recommendedName>
</protein>